<organism evidence="1 2">
    <name type="scientific">Anoxybacteroides rupiense</name>
    <dbReference type="NCBI Taxonomy" id="311460"/>
    <lineage>
        <taxon>Bacteria</taxon>
        <taxon>Bacillati</taxon>
        <taxon>Bacillota</taxon>
        <taxon>Bacilli</taxon>
        <taxon>Bacillales</taxon>
        <taxon>Anoxybacillaceae</taxon>
        <taxon>Anoxybacteroides</taxon>
    </lineage>
</organism>
<comment type="caution">
    <text evidence="1">The sequence shown here is derived from an EMBL/GenBank/DDBJ whole genome shotgun (WGS) entry which is preliminary data.</text>
</comment>
<proteinExistence type="predicted"/>
<dbReference type="NCBIfam" id="TIGR01669">
    <property type="entry name" value="phage_XkdX"/>
    <property type="match status" value="1"/>
</dbReference>
<evidence type="ECO:0000313" key="1">
    <source>
        <dbReference type="EMBL" id="MED5050672.1"/>
    </source>
</evidence>
<protein>
    <submittedName>
        <fullName evidence="1">XkdX family protein</fullName>
    </submittedName>
</protein>
<reference evidence="1 2" key="1">
    <citation type="submission" date="2023-03" db="EMBL/GenBank/DDBJ databases">
        <title>Bacillus Genome Sequencing.</title>
        <authorList>
            <person name="Dunlap C."/>
        </authorList>
    </citation>
    <scope>NUCLEOTIDE SEQUENCE [LARGE SCALE GENOMIC DNA]</scope>
    <source>
        <strain evidence="1 2">NRS-38</strain>
    </source>
</reference>
<dbReference type="AlphaFoldDB" id="A0ABD5IRR2"/>
<accession>A0ABD5IRR2</accession>
<sequence length="47" mass="5621">MPLDYFSLVKRYYTAGYYTDNEVKIFVQNGKISEQQYQEITGEPYVM</sequence>
<dbReference type="Pfam" id="PF09693">
    <property type="entry name" value="Phage_XkdX"/>
    <property type="match status" value="1"/>
</dbReference>
<gene>
    <name evidence="1" type="ORF">P9850_02145</name>
</gene>
<dbReference type="EMBL" id="JARTLI010000002">
    <property type="protein sequence ID" value="MED5050672.1"/>
    <property type="molecule type" value="Genomic_DNA"/>
</dbReference>
<evidence type="ECO:0000313" key="2">
    <source>
        <dbReference type="Proteomes" id="UP001339962"/>
    </source>
</evidence>
<dbReference type="InterPro" id="IPR010022">
    <property type="entry name" value="XkdX"/>
</dbReference>
<dbReference type="Proteomes" id="UP001339962">
    <property type="component" value="Unassembled WGS sequence"/>
</dbReference>
<dbReference type="RefSeq" id="WP_328216901.1">
    <property type="nucleotide sequence ID" value="NZ_JARTLI010000002.1"/>
</dbReference>
<name>A0ABD5IRR2_9BACL</name>